<dbReference type="RefSeq" id="WP_136563826.1">
    <property type="nucleotide sequence ID" value="NZ_BAABLS010000007.1"/>
</dbReference>
<dbReference type="PROSITE" id="PS00107">
    <property type="entry name" value="PROTEIN_KINASE_ATP"/>
    <property type="match status" value="1"/>
</dbReference>
<sequence length="654" mass="68259">MIPRPGEPFGRYDVVRRLGQGAMGVVFSAVHRDLQREVALKVLSPDLSEESSYRNRFLREAQALARLDSPHVVRVFDAGEQDGWLFLATELVPDGDLAELLRTQGAPPVAVAVDLIAQAAAGLSDAHAAGILHRDIKPSNVLVRRLPDGRMRALLCDFGIATVADVESTATQGVLGTPGYMAPERHEGAPASVASDVYSLGCLLWAVLTGHAPYEGSAAQVLLGHLQGPIPQLPATAAGAAAFNSVLARSMAKSPDRRFPTAAAFAAAVADAAPAATRPAPGGAASTVTAPSLEKKSPPVVPRSPTPGPTQVGAVPPPYVPPVVAPPPYVPPPVVPLRPAPEPPLVRSFGATRSGRRREKGKGSAIGVGLLIGFAVVALIAAGIVAVLVVVDEERLPVTDLAVVENNDGHSVIEFAEPDGDDRPVEYVVEVDGDEVARAAGSPIRVELPNEGGPFTATVVPVFDDGEEGPGTEVEGLDPWGPPAKPTAAKAVSRAYAVNFSATAGASEVSSTRLAWSRGPGVVKTKGPNQQICATVRTVATQDGVTQRSAATKVCGRSLKRTLRFQVGGTCDDPDFDDCHDFLIAGSGFRPNTKYAAEYGSRVGSGCDQSDETLRHWTDDSGRLSESPWVANPADWVGQFCVTIDGISATLVDE</sequence>
<feature type="binding site" evidence="7">
    <location>
        <position position="41"/>
    </location>
    <ligand>
        <name>ATP</name>
        <dbReference type="ChEBI" id="CHEBI:30616"/>
    </ligand>
</feature>
<dbReference type="GO" id="GO:0005524">
    <property type="term" value="F:ATP binding"/>
    <property type="evidence" value="ECO:0007669"/>
    <property type="project" value="UniProtKB-UniRule"/>
</dbReference>
<dbReference type="CDD" id="cd14014">
    <property type="entry name" value="STKc_PknB_like"/>
    <property type="match status" value="1"/>
</dbReference>
<keyword evidence="6 7" id="KW-0067">ATP-binding</keyword>
<name>A0A4S8N208_9ACTN</name>
<dbReference type="PROSITE" id="PS00108">
    <property type="entry name" value="PROTEIN_KINASE_ST"/>
    <property type="match status" value="1"/>
</dbReference>
<dbReference type="OrthoDB" id="9762169at2"/>
<dbReference type="InterPro" id="IPR000719">
    <property type="entry name" value="Prot_kinase_dom"/>
</dbReference>
<evidence type="ECO:0000313" key="12">
    <source>
        <dbReference type="Proteomes" id="UP000307087"/>
    </source>
</evidence>
<comment type="caution">
    <text evidence="11">The sequence shown here is derived from an EMBL/GenBank/DDBJ whole genome shotgun (WGS) entry which is preliminary data.</text>
</comment>
<dbReference type="InterPro" id="IPR017441">
    <property type="entry name" value="Protein_kinase_ATP_BS"/>
</dbReference>
<dbReference type="PANTHER" id="PTHR43289">
    <property type="entry name" value="MITOGEN-ACTIVATED PROTEIN KINASE KINASE KINASE 20-RELATED"/>
    <property type="match status" value="1"/>
</dbReference>
<evidence type="ECO:0000256" key="2">
    <source>
        <dbReference type="ARBA" id="ARBA00022527"/>
    </source>
</evidence>
<dbReference type="Pfam" id="PF00069">
    <property type="entry name" value="Pkinase"/>
    <property type="match status" value="1"/>
</dbReference>
<proteinExistence type="predicted"/>
<evidence type="ECO:0000256" key="8">
    <source>
        <dbReference type="SAM" id="MobiDB-lite"/>
    </source>
</evidence>
<dbReference type="Gene3D" id="3.30.200.20">
    <property type="entry name" value="Phosphorylase Kinase, domain 1"/>
    <property type="match status" value="1"/>
</dbReference>
<evidence type="ECO:0000313" key="11">
    <source>
        <dbReference type="EMBL" id="THV09948.1"/>
    </source>
</evidence>
<dbReference type="Proteomes" id="UP000307087">
    <property type="component" value="Unassembled WGS sequence"/>
</dbReference>
<dbReference type="SMART" id="SM00220">
    <property type="entry name" value="S_TKc"/>
    <property type="match status" value="1"/>
</dbReference>
<keyword evidence="5 11" id="KW-0418">Kinase</keyword>
<dbReference type="EC" id="2.7.11.1" evidence="1"/>
<keyword evidence="2 11" id="KW-0723">Serine/threonine-protein kinase</keyword>
<evidence type="ECO:0000256" key="7">
    <source>
        <dbReference type="PROSITE-ProRule" id="PRU10141"/>
    </source>
</evidence>
<gene>
    <name evidence="11" type="ORF">E9934_15660</name>
</gene>
<keyword evidence="4 7" id="KW-0547">Nucleotide-binding</keyword>
<accession>A0A4S8N208</accession>
<dbReference type="AlphaFoldDB" id="A0A4S8N208"/>
<evidence type="ECO:0000256" key="6">
    <source>
        <dbReference type="ARBA" id="ARBA00022840"/>
    </source>
</evidence>
<dbReference type="PANTHER" id="PTHR43289:SF6">
    <property type="entry name" value="SERINE_THREONINE-PROTEIN KINASE NEKL-3"/>
    <property type="match status" value="1"/>
</dbReference>
<evidence type="ECO:0000256" key="4">
    <source>
        <dbReference type="ARBA" id="ARBA00022741"/>
    </source>
</evidence>
<evidence type="ECO:0000256" key="9">
    <source>
        <dbReference type="SAM" id="Phobius"/>
    </source>
</evidence>
<feature type="region of interest" description="Disordered" evidence="8">
    <location>
        <begin position="276"/>
        <end position="309"/>
    </location>
</feature>
<feature type="transmembrane region" description="Helical" evidence="9">
    <location>
        <begin position="365"/>
        <end position="391"/>
    </location>
</feature>
<keyword evidence="9" id="KW-1133">Transmembrane helix</keyword>
<evidence type="ECO:0000256" key="5">
    <source>
        <dbReference type="ARBA" id="ARBA00022777"/>
    </source>
</evidence>
<dbReference type="Gene3D" id="1.10.510.10">
    <property type="entry name" value="Transferase(Phosphotransferase) domain 1"/>
    <property type="match status" value="1"/>
</dbReference>
<keyword evidence="3" id="KW-0808">Transferase</keyword>
<dbReference type="InterPro" id="IPR008271">
    <property type="entry name" value="Ser/Thr_kinase_AS"/>
</dbReference>
<dbReference type="PROSITE" id="PS50011">
    <property type="entry name" value="PROTEIN_KINASE_DOM"/>
    <property type="match status" value="1"/>
</dbReference>
<evidence type="ECO:0000256" key="3">
    <source>
        <dbReference type="ARBA" id="ARBA00022679"/>
    </source>
</evidence>
<evidence type="ECO:0000259" key="10">
    <source>
        <dbReference type="PROSITE" id="PS50011"/>
    </source>
</evidence>
<dbReference type="SUPFAM" id="SSF56112">
    <property type="entry name" value="Protein kinase-like (PK-like)"/>
    <property type="match status" value="1"/>
</dbReference>
<feature type="compositionally biased region" description="Pro residues" evidence="8">
    <location>
        <begin position="299"/>
        <end position="308"/>
    </location>
</feature>
<keyword evidence="9" id="KW-0472">Membrane</keyword>
<reference evidence="11 12" key="1">
    <citation type="journal article" date="2009" name="Int. J. Syst. Evol. Microbiol.">
        <title>Nocardioides caeni sp. nov., isolated from wastewater.</title>
        <authorList>
            <person name="Yoon J.H."/>
            <person name="Kang S.J."/>
            <person name="Park S."/>
            <person name="Kim W."/>
            <person name="Oh T.K."/>
        </authorList>
    </citation>
    <scope>NUCLEOTIDE SEQUENCE [LARGE SCALE GENOMIC DNA]</scope>
    <source>
        <strain evidence="11 12">DSM 23134</strain>
    </source>
</reference>
<evidence type="ECO:0000256" key="1">
    <source>
        <dbReference type="ARBA" id="ARBA00012513"/>
    </source>
</evidence>
<feature type="domain" description="Protein kinase" evidence="10">
    <location>
        <begin position="12"/>
        <end position="270"/>
    </location>
</feature>
<protein>
    <recommendedName>
        <fullName evidence="1">non-specific serine/threonine protein kinase</fullName>
        <ecNumber evidence="1">2.7.11.1</ecNumber>
    </recommendedName>
</protein>
<dbReference type="GO" id="GO:0004674">
    <property type="term" value="F:protein serine/threonine kinase activity"/>
    <property type="evidence" value="ECO:0007669"/>
    <property type="project" value="UniProtKB-KW"/>
</dbReference>
<keyword evidence="12" id="KW-1185">Reference proteome</keyword>
<keyword evidence="9" id="KW-0812">Transmembrane</keyword>
<organism evidence="11 12">
    <name type="scientific">Nocardioides caeni</name>
    <dbReference type="NCBI Taxonomy" id="574700"/>
    <lineage>
        <taxon>Bacteria</taxon>
        <taxon>Bacillati</taxon>
        <taxon>Actinomycetota</taxon>
        <taxon>Actinomycetes</taxon>
        <taxon>Propionibacteriales</taxon>
        <taxon>Nocardioidaceae</taxon>
        <taxon>Nocardioides</taxon>
    </lineage>
</organism>
<feature type="compositionally biased region" description="Low complexity" evidence="8">
    <location>
        <begin position="276"/>
        <end position="285"/>
    </location>
</feature>
<dbReference type="EMBL" id="STGW01000012">
    <property type="protein sequence ID" value="THV09948.1"/>
    <property type="molecule type" value="Genomic_DNA"/>
</dbReference>
<dbReference type="InterPro" id="IPR011009">
    <property type="entry name" value="Kinase-like_dom_sf"/>
</dbReference>